<reference evidence="1 2" key="1">
    <citation type="submission" date="2020-12" db="EMBL/GenBank/DDBJ databases">
        <title>De novo assembly of Tibetan sheep genome.</title>
        <authorList>
            <person name="Li X."/>
        </authorList>
    </citation>
    <scope>NUCLEOTIDE SEQUENCE [LARGE SCALE GENOMIC DNA]</scope>
    <source>
        <tissue evidence="1">Heart</tissue>
    </source>
</reference>
<accession>A0A836A305</accession>
<name>A0A836A305_SHEEP</name>
<comment type="caution">
    <text evidence="1">The sequence shown here is derived from an EMBL/GenBank/DDBJ whole genome shotgun (WGS) entry which is preliminary data.</text>
</comment>
<proteinExistence type="predicted"/>
<gene>
    <name evidence="1" type="ORF">JEQ12_018308</name>
</gene>
<protein>
    <submittedName>
        <fullName evidence="1">Uncharacterized protein</fullName>
    </submittedName>
</protein>
<evidence type="ECO:0000313" key="1">
    <source>
        <dbReference type="EMBL" id="KAG5206735.1"/>
    </source>
</evidence>
<organism evidence="1 2">
    <name type="scientific">Ovis aries</name>
    <name type="common">Sheep</name>
    <dbReference type="NCBI Taxonomy" id="9940"/>
    <lineage>
        <taxon>Eukaryota</taxon>
        <taxon>Metazoa</taxon>
        <taxon>Chordata</taxon>
        <taxon>Craniata</taxon>
        <taxon>Vertebrata</taxon>
        <taxon>Euteleostomi</taxon>
        <taxon>Mammalia</taxon>
        <taxon>Eutheria</taxon>
        <taxon>Laurasiatheria</taxon>
        <taxon>Artiodactyla</taxon>
        <taxon>Ruminantia</taxon>
        <taxon>Pecora</taxon>
        <taxon>Bovidae</taxon>
        <taxon>Caprinae</taxon>
        <taxon>Ovis</taxon>
    </lineage>
</organism>
<dbReference type="Proteomes" id="UP000664991">
    <property type="component" value="Unassembled WGS sequence"/>
</dbReference>
<dbReference type="EMBL" id="JAEMGP010000007">
    <property type="protein sequence ID" value="KAG5206735.1"/>
    <property type="molecule type" value="Genomic_DNA"/>
</dbReference>
<evidence type="ECO:0000313" key="2">
    <source>
        <dbReference type="Proteomes" id="UP000664991"/>
    </source>
</evidence>
<sequence>MIHSILPGVQKGCHRGWQQGRQEVGRPQVRGRHLVQLVQDKQVLLGQGRPQEVPVQGRGQEVLVQGRPQDRLLLGSLLPQQAGFPMNQANLGGLVFQTQLRHH</sequence>
<dbReference type="AlphaFoldDB" id="A0A836A305"/>